<feature type="chain" id="PRO_5041305958" evidence="11">
    <location>
        <begin position="26"/>
        <end position="1081"/>
    </location>
</feature>
<dbReference type="InterPro" id="IPR037066">
    <property type="entry name" value="Plug_dom_sf"/>
</dbReference>
<organism evidence="14 15">
    <name type="scientific">Segatella bryantii</name>
    <name type="common">Prevotella bryantii</name>
    <dbReference type="NCBI Taxonomy" id="77095"/>
    <lineage>
        <taxon>Bacteria</taxon>
        <taxon>Pseudomonadati</taxon>
        <taxon>Bacteroidota</taxon>
        <taxon>Bacteroidia</taxon>
        <taxon>Bacteroidales</taxon>
        <taxon>Prevotellaceae</taxon>
        <taxon>Segatella</taxon>
    </lineage>
</organism>
<evidence type="ECO:0000256" key="5">
    <source>
        <dbReference type="ARBA" id="ARBA00023077"/>
    </source>
</evidence>
<keyword evidence="7 8" id="KW-0998">Cell outer membrane</keyword>
<feature type="region of interest" description="Disordered" evidence="10">
    <location>
        <begin position="396"/>
        <end position="418"/>
    </location>
</feature>
<feature type="signal peptide" evidence="11">
    <location>
        <begin position="1"/>
        <end position="25"/>
    </location>
</feature>
<feature type="domain" description="TonB-dependent receptor plug" evidence="13">
    <location>
        <begin position="118"/>
        <end position="224"/>
    </location>
</feature>
<keyword evidence="2 8" id="KW-0813">Transport</keyword>
<comment type="subcellular location">
    <subcellularLocation>
        <location evidence="1 8">Cell outer membrane</location>
        <topology evidence="1 8">Multi-pass membrane protein</topology>
    </subcellularLocation>
</comment>
<sequence length="1081" mass="119077">MSGNLNYVRIALVSSMITVAGNVCAQTVKGNVKDNTGEPIIGATVIEDGASGNGAVTDIDGNFTINLKGKSNKVKISYVGMKTKTINVAGKSNIDVKLEDDAQNLNDVVVIGYGTVRKKDLTGSVSSISADDIAGVPVSNVGEAMTGKLAGVNITTTEGSPDADVKIRVRGGGSLSQDNSPLYIVDGFPVSSISDIAPSEIESIDVLKDASSTAIYGARGANGVVIITTKSGKEGKVQVNFNASLGFKKLTKELKVMDPYNYALYQYEMDATEYGNYQDMDIWKSVEGTNYQDEIFGRTGVQRQYNANISGGSKDLKYNIGFAHNDEDAIMKGSGYSKNNVNAKINSNLNKWLSLDFNARLQYTKIDGLSGGADTNESNAANSVVANTLRWRPIEPLSASNDDENSSTSTQRSPIQRIDATYKQKTRFRQNYNAGLNWKPWKNWTFRSELGYSWSYDKTDNVWASDAVTNSKYGNNGLPQLRYERDDTKTFRNANTVTYDNKKLFGGRDHINVLLGQEWSIEKETERYNTSVAFPASFSIEDVLANPGFGTALSNEGTIAADNNMASFFGRVNYTLAEKYLATFTLRADGSSKFGDGHQWGVFPSLALAWRMSDEEWLKNVKWLSNLKARLSFGTAGNNRIPSGLLTTTYSVAEASSKHAAFDETAATQLERKTYLYNPDLKWETTITRNFGIDYGFWKGRINGTLDFYWNTTKDLLMKVEIPSSTGYSYQYQNFGKTENIGVELALNAALVQKKKFNLDATFNISYNKNKIKELNTQNPWQSSNFAGSTFTPYNDFRVEEGGSLGEVWGYENNGFYTVYDSELNPNGELVLNGTSWVLRDGIKDNSYSLTGGQLYPGGIKFTVDENGDPIKKKLGNTVPKVTGGFGLNGNWGNFDFNLYFNYSLGNKVVNGTKLANSFFSNTSKNYNLIADFNLENRYSWIDPETGDNLVKSLSADFIAAHGGAEAIMRRLCEINAGANIWNPVAVTKSPITSYAVEDASFLRLNTVTVGYTLPKTWLKNIYINNVRVYFSAYNVFCITGYDGYDPEVDTSSKKNPMTPGIDYAAYPKSRTFVGGINVTF</sequence>
<evidence type="ECO:0000259" key="12">
    <source>
        <dbReference type="Pfam" id="PF00593"/>
    </source>
</evidence>
<proteinExistence type="inferred from homology"/>
<dbReference type="InterPro" id="IPR023996">
    <property type="entry name" value="TonB-dep_OMP_SusC/RagA"/>
</dbReference>
<keyword evidence="6 8" id="KW-0472">Membrane</keyword>
<evidence type="ECO:0000256" key="4">
    <source>
        <dbReference type="ARBA" id="ARBA00022692"/>
    </source>
</evidence>
<dbReference type="PANTHER" id="PTHR40980">
    <property type="entry name" value="PLUG DOMAIN-CONTAINING PROTEIN"/>
    <property type="match status" value="1"/>
</dbReference>
<dbReference type="FunFam" id="2.170.130.10:FF:000008">
    <property type="entry name" value="SusC/RagA family TonB-linked outer membrane protein"/>
    <property type="match status" value="1"/>
</dbReference>
<dbReference type="SUPFAM" id="SSF49464">
    <property type="entry name" value="Carboxypeptidase regulatory domain-like"/>
    <property type="match status" value="1"/>
</dbReference>
<evidence type="ECO:0000256" key="7">
    <source>
        <dbReference type="ARBA" id="ARBA00023237"/>
    </source>
</evidence>
<evidence type="ECO:0000256" key="10">
    <source>
        <dbReference type="SAM" id="MobiDB-lite"/>
    </source>
</evidence>
<keyword evidence="4 8" id="KW-0812">Transmembrane</keyword>
<keyword evidence="3 8" id="KW-1134">Transmembrane beta strand</keyword>
<dbReference type="Pfam" id="PF07715">
    <property type="entry name" value="Plug"/>
    <property type="match status" value="1"/>
</dbReference>
<keyword evidence="5 9" id="KW-0798">TonB box</keyword>
<protein>
    <submittedName>
        <fullName evidence="14">SusC/RagA family TonB-linked outer membrane protein</fullName>
    </submittedName>
</protein>
<dbReference type="InterPro" id="IPR036942">
    <property type="entry name" value="Beta-barrel_TonB_sf"/>
</dbReference>
<dbReference type="SUPFAM" id="SSF56935">
    <property type="entry name" value="Porins"/>
    <property type="match status" value="1"/>
</dbReference>
<dbReference type="GO" id="GO:0009279">
    <property type="term" value="C:cell outer membrane"/>
    <property type="evidence" value="ECO:0007669"/>
    <property type="project" value="UniProtKB-SubCell"/>
</dbReference>
<evidence type="ECO:0000313" key="14">
    <source>
        <dbReference type="EMBL" id="GJG27473.1"/>
    </source>
</evidence>
<dbReference type="Proteomes" id="UP000887043">
    <property type="component" value="Unassembled WGS sequence"/>
</dbReference>
<dbReference type="InterPro" id="IPR008969">
    <property type="entry name" value="CarboxyPept-like_regulatory"/>
</dbReference>
<comment type="caution">
    <text evidence="14">The sequence shown here is derived from an EMBL/GenBank/DDBJ whole genome shotgun (WGS) entry which is preliminary data.</text>
</comment>
<dbReference type="Pfam" id="PF00593">
    <property type="entry name" value="TonB_dep_Rec_b-barrel"/>
    <property type="match status" value="1"/>
</dbReference>
<dbReference type="InterPro" id="IPR039426">
    <property type="entry name" value="TonB-dep_rcpt-like"/>
</dbReference>
<evidence type="ECO:0000256" key="1">
    <source>
        <dbReference type="ARBA" id="ARBA00004571"/>
    </source>
</evidence>
<dbReference type="RefSeq" id="WP_039871142.1">
    <property type="nucleotide sequence ID" value="NZ_BPTR01000001.1"/>
</dbReference>
<reference evidence="14" key="1">
    <citation type="submission" date="2021-08" db="EMBL/GenBank/DDBJ databases">
        <title>Prevotella lacticifex sp. nov., isolated from rumen of cow.</title>
        <authorList>
            <person name="Shinkai T."/>
            <person name="Ikeyama N."/>
            <person name="Kumagai M."/>
            <person name="Ohmori H."/>
            <person name="Sakamoto M."/>
            <person name="Ohkuma M."/>
            <person name="Mitsumori M."/>
        </authorList>
    </citation>
    <scope>NUCLEOTIDE SEQUENCE</scope>
    <source>
        <strain evidence="14">DSM 11371</strain>
    </source>
</reference>
<evidence type="ECO:0000256" key="11">
    <source>
        <dbReference type="SAM" id="SignalP"/>
    </source>
</evidence>
<dbReference type="InterPro" id="IPR000531">
    <property type="entry name" value="Beta-barrel_TonB"/>
</dbReference>
<evidence type="ECO:0000256" key="6">
    <source>
        <dbReference type="ARBA" id="ARBA00023136"/>
    </source>
</evidence>
<dbReference type="Gene3D" id="2.40.170.20">
    <property type="entry name" value="TonB-dependent receptor, beta-barrel domain"/>
    <property type="match status" value="1"/>
</dbReference>
<dbReference type="PROSITE" id="PS52016">
    <property type="entry name" value="TONB_DEPENDENT_REC_3"/>
    <property type="match status" value="1"/>
</dbReference>
<evidence type="ECO:0000256" key="3">
    <source>
        <dbReference type="ARBA" id="ARBA00022452"/>
    </source>
</evidence>
<dbReference type="NCBIfam" id="TIGR04056">
    <property type="entry name" value="OMP_RagA_SusC"/>
    <property type="match status" value="1"/>
</dbReference>
<gene>
    <name evidence="14" type="ORF">PRRU23_11730</name>
</gene>
<evidence type="ECO:0000259" key="13">
    <source>
        <dbReference type="Pfam" id="PF07715"/>
    </source>
</evidence>
<dbReference type="Gene3D" id="2.60.40.1120">
    <property type="entry name" value="Carboxypeptidase-like, regulatory domain"/>
    <property type="match status" value="1"/>
</dbReference>
<comment type="similarity">
    <text evidence="8 9">Belongs to the TonB-dependent receptor family.</text>
</comment>
<feature type="domain" description="TonB-dependent receptor-like beta-barrel" evidence="12">
    <location>
        <begin position="401"/>
        <end position="824"/>
    </location>
</feature>
<evidence type="ECO:0000256" key="2">
    <source>
        <dbReference type="ARBA" id="ARBA00022448"/>
    </source>
</evidence>
<name>A0AA37ME06_SEGBR</name>
<evidence type="ECO:0000256" key="8">
    <source>
        <dbReference type="PROSITE-ProRule" id="PRU01360"/>
    </source>
</evidence>
<accession>A0AA37ME06</accession>
<dbReference type="Pfam" id="PF13715">
    <property type="entry name" value="CarbopepD_reg_2"/>
    <property type="match status" value="1"/>
</dbReference>
<dbReference type="PANTHER" id="PTHR40980:SF4">
    <property type="entry name" value="TONB-DEPENDENT RECEPTOR-LIKE BETA-BARREL DOMAIN-CONTAINING PROTEIN"/>
    <property type="match status" value="1"/>
</dbReference>
<keyword evidence="11" id="KW-0732">Signal</keyword>
<dbReference type="InterPro" id="IPR023997">
    <property type="entry name" value="TonB-dep_OMP_SusC/RagA_CS"/>
</dbReference>
<dbReference type="InterPro" id="IPR012910">
    <property type="entry name" value="Plug_dom"/>
</dbReference>
<evidence type="ECO:0000256" key="9">
    <source>
        <dbReference type="RuleBase" id="RU003357"/>
    </source>
</evidence>
<dbReference type="NCBIfam" id="TIGR04057">
    <property type="entry name" value="SusC_RagA_signa"/>
    <property type="match status" value="1"/>
</dbReference>
<dbReference type="EMBL" id="BPTR01000001">
    <property type="protein sequence ID" value="GJG27473.1"/>
    <property type="molecule type" value="Genomic_DNA"/>
</dbReference>
<dbReference type="Gene3D" id="2.170.130.10">
    <property type="entry name" value="TonB-dependent receptor, plug domain"/>
    <property type="match status" value="1"/>
</dbReference>
<dbReference type="AlphaFoldDB" id="A0AA37ME06"/>
<evidence type="ECO:0000313" key="15">
    <source>
        <dbReference type="Proteomes" id="UP000887043"/>
    </source>
</evidence>